<dbReference type="PATRIC" id="fig|700597.3.peg.3981"/>
<dbReference type="EMBL" id="AGBF01000073">
    <property type="protein sequence ID" value="EGX57917.1"/>
    <property type="molecule type" value="Genomic_DNA"/>
</dbReference>
<accession>G2GEX6</accession>
<name>G2GEX6_9ACTN</name>
<evidence type="ECO:0000313" key="2">
    <source>
        <dbReference type="EMBL" id="EGX57917.1"/>
    </source>
</evidence>
<dbReference type="Proteomes" id="UP000004217">
    <property type="component" value="Unassembled WGS sequence"/>
</dbReference>
<evidence type="ECO:0000313" key="3">
    <source>
        <dbReference type="Proteomes" id="UP000004217"/>
    </source>
</evidence>
<proteinExistence type="predicted"/>
<feature type="compositionally biased region" description="Acidic residues" evidence="1">
    <location>
        <begin position="198"/>
        <end position="212"/>
    </location>
</feature>
<protein>
    <submittedName>
        <fullName evidence="2">Uncharacterized protein</fullName>
    </submittedName>
</protein>
<keyword evidence="3" id="KW-1185">Reference proteome</keyword>
<organism evidence="2 3">
    <name type="scientific">Streptomyces zinciresistens K42</name>
    <dbReference type="NCBI Taxonomy" id="700597"/>
    <lineage>
        <taxon>Bacteria</taxon>
        <taxon>Bacillati</taxon>
        <taxon>Actinomycetota</taxon>
        <taxon>Actinomycetes</taxon>
        <taxon>Kitasatosporales</taxon>
        <taxon>Streptomycetaceae</taxon>
        <taxon>Streptomyces</taxon>
    </lineage>
</organism>
<sequence>MVALAGALARSGVDVGVLSAADNPNRIRSVMAHPAAPGPDGWWDLVAIEGAGTIRAADVPGDADAHELIERARTMFDVVIVDIGNGGYHSDWCAFADMTVGVVLHKEEMWAGKRLVDRRPDSIRFFAWLNDQFNRFRTGGRLLSPLEKMLNYLDEEFLFYVTDRESDGEPMVYDASNPEDVEQWWSSYAFADQIGVDEDEEGEDENEAEGDDGGLWLPAEHEAPYLDQWREEFLSFLAVEGRRRHENVWDQAAQQWAARNKARNLKGLQPGEREVAHDASQEFASAVEDDAVTRWGLEMWRTQFPVWEAAREAGDDLIRPWGHLLETVALPHDPSDIAGHLRQQLHGLPDQPTVVVLARAENRLGADRLTSVRDELMDDGYRGLVILPELRALAEMLRDVETVAKRGGEAAGAANRLAHVVANTLRETAARPANRR</sequence>
<evidence type="ECO:0000256" key="1">
    <source>
        <dbReference type="SAM" id="MobiDB-lite"/>
    </source>
</evidence>
<reference evidence="2 3" key="1">
    <citation type="submission" date="2011-08" db="EMBL/GenBank/DDBJ databases">
        <authorList>
            <person name="Lin Y."/>
            <person name="Hao X."/>
            <person name="Johnstone L."/>
            <person name="Miller S.J."/>
            <person name="Wei G."/>
            <person name="Rensing C."/>
        </authorList>
    </citation>
    <scope>NUCLEOTIDE SEQUENCE [LARGE SCALE GENOMIC DNA]</scope>
    <source>
        <strain evidence="2 3">K42</strain>
    </source>
</reference>
<feature type="region of interest" description="Disordered" evidence="1">
    <location>
        <begin position="198"/>
        <end position="217"/>
    </location>
</feature>
<gene>
    <name evidence="2" type="ORF">SZN_20297</name>
</gene>
<dbReference type="AlphaFoldDB" id="G2GEX6"/>
<comment type="caution">
    <text evidence="2">The sequence shown here is derived from an EMBL/GenBank/DDBJ whole genome shotgun (WGS) entry which is preliminary data.</text>
</comment>